<dbReference type="SUPFAM" id="SSF51735">
    <property type="entry name" value="NAD(P)-binding Rossmann-fold domains"/>
    <property type="match status" value="1"/>
</dbReference>
<dbReference type="InterPro" id="IPR051468">
    <property type="entry name" value="Fungal_SecMetab_SDRs"/>
</dbReference>
<sequence>MGSLAMSPYFQQQPTPAYKVSKTALNMLTVQYAEAFREEGVTFVAVCPGWVKTDLGGKDYADLTPDESVNGILEKADRIDAKDTGKFFTIRVPGWENNQKQYDGSVRPW</sequence>
<keyword evidence="3" id="KW-1185">Reference proteome</keyword>
<dbReference type="PANTHER" id="PTHR43544:SF36">
    <property type="entry name" value="CHAIN OXIDOREDUCTASE (CSGA), PUTATIVE (AFU_ORTHOLOGUE AFUA_4G00910)-RELATED"/>
    <property type="match status" value="1"/>
</dbReference>
<dbReference type="InterPro" id="IPR002347">
    <property type="entry name" value="SDR_fam"/>
</dbReference>
<proteinExistence type="inferred from homology"/>
<evidence type="ECO:0008006" key="4">
    <source>
        <dbReference type="Google" id="ProtNLM"/>
    </source>
</evidence>
<reference evidence="2 3" key="1">
    <citation type="submission" date="2024-02" db="EMBL/GenBank/DDBJ databases">
        <title>De novo assembly and annotation of 12 fungi associated with fruit tree decline syndrome in Ontario, Canada.</title>
        <authorList>
            <person name="Sulman M."/>
            <person name="Ellouze W."/>
            <person name="Ilyukhin E."/>
        </authorList>
    </citation>
    <scope>NUCLEOTIDE SEQUENCE [LARGE SCALE GENOMIC DNA]</scope>
    <source>
        <strain evidence="2 3">M169</strain>
    </source>
</reference>
<evidence type="ECO:0000313" key="2">
    <source>
        <dbReference type="EMBL" id="KAK7722857.1"/>
    </source>
</evidence>
<organism evidence="2 3">
    <name type="scientific">Diaporthe eres</name>
    <name type="common">Phomopsis oblonga</name>
    <dbReference type="NCBI Taxonomy" id="83184"/>
    <lineage>
        <taxon>Eukaryota</taxon>
        <taxon>Fungi</taxon>
        <taxon>Dikarya</taxon>
        <taxon>Ascomycota</taxon>
        <taxon>Pezizomycotina</taxon>
        <taxon>Sordariomycetes</taxon>
        <taxon>Sordariomycetidae</taxon>
        <taxon>Diaporthales</taxon>
        <taxon>Diaporthaceae</taxon>
        <taxon>Diaporthe</taxon>
        <taxon>Diaporthe eres species complex</taxon>
    </lineage>
</organism>
<comment type="caution">
    <text evidence="2">The sequence shown here is derived from an EMBL/GenBank/DDBJ whole genome shotgun (WGS) entry which is preliminary data.</text>
</comment>
<dbReference type="EMBL" id="JAKNSF020000064">
    <property type="protein sequence ID" value="KAK7722857.1"/>
    <property type="molecule type" value="Genomic_DNA"/>
</dbReference>
<dbReference type="Gene3D" id="3.40.50.720">
    <property type="entry name" value="NAD(P)-binding Rossmann-like Domain"/>
    <property type="match status" value="1"/>
</dbReference>
<evidence type="ECO:0000256" key="1">
    <source>
        <dbReference type="ARBA" id="ARBA00006484"/>
    </source>
</evidence>
<protein>
    <recommendedName>
        <fullName evidence="4">Short chain oxidoreductase</fullName>
    </recommendedName>
</protein>
<accession>A0ABR1P0M9</accession>
<dbReference type="Proteomes" id="UP001430848">
    <property type="component" value="Unassembled WGS sequence"/>
</dbReference>
<name>A0ABR1P0M9_DIAER</name>
<dbReference type="Pfam" id="PF00106">
    <property type="entry name" value="adh_short"/>
    <property type="match status" value="1"/>
</dbReference>
<evidence type="ECO:0000313" key="3">
    <source>
        <dbReference type="Proteomes" id="UP001430848"/>
    </source>
</evidence>
<gene>
    <name evidence="2" type="ORF">SLS63_009131</name>
</gene>
<dbReference type="PANTHER" id="PTHR43544">
    <property type="entry name" value="SHORT-CHAIN DEHYDROGENASE/REDUCTASE"/>
    <property type="match status" value="1"/>
</dbReference>
<comment type="similarity">
    <text evidence="1">Belongs to the short-chain dehydrogenases/reductases (SDR) family.</text>
</comment>
<dbReference type="InterPro" id="IPR036291">
    <property type="entry name" value="NAD(P)-bd_dom_sf"/>
</dbReference>